<dbReference type="PANTHER" id="PTHR13696:SF52">
    <property type="entry name" value="PARA FAMILY PROTEIN CT_582"/>
    <property type="match status" value="1"/>
</dbReference>
<dbReference type="AlphaFoldDB" id="A0A0M3ALC6"/>
<dbReference type="PATRIC" id="fig|56193.3.peg.5081"/>
<comment type="caution">
    <text evidence="2">The sequence shown here is derived from an EMBL/GenBank/DDBJ whole genome shotgun (WGS) entry which is preliminary data.</text>
</comment>
<protein>
    <submittedName>
        <fullName evidence="2">Chromosome partitioning protein</fullName>
    </submittedName>
</protein>
<dbReference type="Gene3D" id="3.40.50.300">
    <property type="entry name" value="P-loop containing nucleotide triphosphate hydrolases"/>
    <property type="match status" value="1"/>
</dbReference>
<keyword evidence="3" id="KW-1185">Reference proteome</keyword>
<reference evidence="2 3" key="1">
    <citation type="submission" date="2015-04" db="EMBL/GenBank/DDBJ databases">
        <title>Genome sequence of aromatic hydrocarbons-degrading Sphingobium chungbukense DJ77.</title>
        <authorList>
            <person name="Kim Y.-C."/>
            <person name="Chae J.-C."/>
        </authorList>
    </citation>
    <scope>NUCLEOTIDE SEQUENCE [LARGE SCALE GENOMIC DNA]</scope>
    <source>
        <strain evidence="2 3">DJ77</strain>
    </source>
</reference>
<dbReference type="SUPFAM" id="SSF52540">
    <property type="entry name" value="P-loop containing nucleoside triphosphate hydrolases"/>
    <property type="match status" value="1"/>
</dbReference>
<name>A0A0M3ALC6_9SPHN</name>
<gene>
    <name evidence="2" type="ORF">YP76_24105</name>
</gene>
<accession>A0A0M3ALC6</accession>
<dbReference type="Pfam" id="PF13614">
    <property type="entry name" value="AAA_31"/>
    <property type="match status" value="1"/>
</dbReference>
<evidence type="ECO:0000313" key="2">
    <source>
        <dbReference type="EMBL" id="KKW89736.1"/>
    </source>
</evidence>
<dbReference type="EMBL" id="LBIC01000018">
    <property type="protein sequence ID" value="KKW89736.1"/>
    <property type="molecule type" value="Genomic_DNA"/>
</dbReference>
<dbReference type="CDD" id="cd02042">
    <property type="entry name" value="ParAB_family"/>
    <property type="match status" value="1"/>
</dbReference>
<dbReference type="InterPro" id="IPR050678">
    <property type="entry name" value="DNA_Partitioning_ATPase"/>
</dbReference>
<evidence type="ECO:0000259" key="1">
    <source>
        <dbReference type="Pfam" id="PF13614"/>
    </source>
</evidence>
<dbReference type="InterPro" id="IPR025669">
    <property type="entry name" value="AAA_dom"/>
</dbReference>
<sequence>MKPQDPVSIDQDVLSTIYSRAQLVMERIRDGAVDPESGERQGPTFPISRAATLVGRSASAIREAERDGRLPARERTLSGRRVQYSLKELDEMRALFETRPWRDPETDTPAIISISNFKGGVGKSTTAIHLAQYLAIRGYRVLLVDCDSQASSTMMFGYVPDRDLTDEDTLYGYIREPTLDGVRRLIRKTHFHGLDLIPANLRLYNLEYEIAATIMGEGSFAVIDVLAEALSTVVDDYDVVVMDPPPALGMVSLAVLNAANAMVIPVPPSIMDFSSTTSFIDMVQTTLRDLERSTKRRPVFNFIKLVGSKVDDQKSMHREILTMCRQVFGSLFLESIIRTSAEIDNASSRMKSVYELEKPVTSHETHNRCVSHLEAVNYDIEREIIRMWPSRARAVL</sequence>
<dbReference type="STRING" id="56193.YP76_24105"/>
<organism evidence="2 3">
    <name type="scientific">Sphingobium chungbukense</name>
    <dbReference type="NCBI Taxonomy" id="56193"/>
    <lineage>
        <taxon>Bacteria</taxon>
        <taxon>Pseudomonadati</taxon>
        <taxon>Pseudomonadota</taxon>
        <taxon>Alphaproteobacteria</taxon>
        <taxon>Sphingomonadales</taxon>
        <taxon>Sphingomonadaceae</taxon>
        <taxon>Sphingobium</taxon>
    </lineage>
</organism>
<dbReference type="Proteomes" id="UP000033874">
    <property type="component" value="Unassembled WGS sequence"/>
</dbReference>
<dbReference type="InterPro" id="IPR027417">
    <property type="entry name" value="P-loop_NTPase"/>
</dbReference>
<feature type="domain" description="AAA" evidence="1">
    <location>
        <begin position="111"/>
        <end position="286"/>
    </location>
</feature>
<proteinExistence type="predicted"/>
<dbReference type="PANTHER" id="PTHR13696">
    <property type="entry name" value="P-LOOP CONTAINING NUCLEOSIDE TRIPHOSPHATE HYDROLASE"/>
    <property type="match status" value="1"/>
</dbReference>
<evidence type="ECO:0000313" key="3">
    <source>
        <dbReference type="Proteomes" id="UP000033874"/>
    </source>
</evidence>